<dbReference type="Gene3D" id="2.60.120.10">
    <property type="entry name" value="Jelly Rolls"/>
    <property type="match status" value="1"/>
</dbReference>
<dbReference type="InterPro" id="IPR000595">
    <property type="entry name" value="cNMP-bd_dom"/>
</dbReference>
<dbReference type="OrthoDB" id="680421at2"/>
<gene>
    <name evidence="2" type="ORF">EFY79_00895</name>
</gene>
<dbReference type="GO" id="GO:0003700">
    <property type="term" value="F:DNA-binding transcription factor activity"/>
    <property type="evidence" value="ECO:0007669"/>
    <property type="project" value="TreeGrafter"/>
</dbReference>
<dbReference type="GO" id="GO:0005829">
    <property type="term" value="C:cytosol"/>
    <property type="evidence" value="ECO:0007669"/>
    <property type="project" value="TreeGrafter"/>
</dbReference>
<keyword evidence="3" id="KW-1185">Reference proteome</keyword>
<dbReference type="PANTHER" id="PTHR24567">
    <property type="entry name" value="CRP FAMILY TRANSCRIPTIONAL REGULATORY PROTEIN"/>
    <property type="match status" value="1"/>
</dbReference>
<dbReference type="EMBL" id="RJJR01000001">
    <property type="protein sequence ID" value="RNI39893.1"/>
    <property type="molecule type" value="Genomic_DNA"/>
</dbReference>
<dbReference type="Proteomes" id="UP000267223">
    <property type="component" value="Unassembled WGS sequence"/>
</dbReference>
<dbReference type="AlphaFoldDB" id="A0A3M9NRR9"/>
<name>A0A3M9NRR9_9BACT</name>
<organism evidence="2 3">
    <name type="scientific">Hanamia caeni</name>
    <dbReference type="NCBI Taxonomy" id="2294116"/>
    <lineage>
        <taxon>Bacteria</taxon>
        <taxon>Pseudomonadati</taxon>
        <taxon>Bacteroidota</taxon>
        <taxon>Chitinophagia</taxon>
        <taxon>Chitinophagales</taxon>
        <taxon>Chitinophagaceae</taxon>
        <taxon>Hanamia</taxon>
    </lineage>
</organism>
<dbReference type="InterPro" id="IPR018490">
    <property type="entry name" value="cNMP-bd_dom_sf"/>
</dbReference>
<accession>A0A3M9NRR9</accession>
<dbReference type="Pfam" id="PF00027">
    <property type="entry name" value="cNMP_binding"/>
    <property type="match status" value="1"/>
</dbReference>
<dbReference type="InterPro" id="IPR014710">
    <property type="entry name" value="RmlC-like_jellyroll"/>
</dbReference>
<protein>
    <submittedName>
        <fullName evidence="2">Crp/Fnr family transcriptional regulator</fullName>
    </submittedName>
</protein>
<feature type="domain" description="Cyclic nucleotide-binding" evidence="1">
    <location>
        <begin position="10"/>
        <end position="112"/>
    </location>
</feature>
<dbReference type="InterPro" id="IPR050397">
    <property type="entry name" value="Env_Response_Regulators"/>
</dbReference>
<dbReference type="PANTHER" id="PTHR24567:SF76">
    <property type="entry name" value="CYCLIC NUCLEOTIDE-BINDING DOMAIN PROTEIN"/>
    <property type="match status" value="1"/>
</dbReference>
<reference evidence="2 3" key="1">
    <citation type="submission" date="2018-11" db="EMBL/GenBank/DDBJ databases">
        <title>Draft genome sequence of Ferruginibacter sp. BO-59.</title>
        <authorList>
            <person name="Im W.T."/>
        </authorList>
    </citation>
    <scope>NUCLEOTIDE SEQUENCE [LARGE SCALE GENOMIC DNA]</scope>
    <source>
        <strain evidence="2 3">BO-59</strain>
    </source>
</reference>
<evidence type="ECO:0000313" key="3">
    <source>
        <dbReference type="Proteomes" id="UP000267223"/>
    </source>
</evidence>
<evidence type="ECO:0000259" key="1">
    <source>
        <dbReference type="PROSITE" id="PS50042"/>
    </source>
</evidence>
<dbReference type="CDD" id="cd00038">
    <property type="entry name" value="CAP_ED"/>
    <property type="match status" value="1"/>
</dbReference>
<dbReference type="RefSeq" id="WP_123118784.1">
    <property type="nucleotide sequence ID" value="NZ_RJJR01000001.1"/>
</dbReference>
<comment type="caution">
    <text evidence="2">The sequence shown here is derived from an EMBL/GenBank/DDBJ whole genome shotgun (WGS) entry which is preliminary data.</text>
</comment>
<sequence>MDQLIAFLNSIHELNPDTIEYLYKNLKRIELPKKHFVLTQGHICENIYFVETGLLRCYYKKFGKEISSWFMQEGDIIVSVVSFFNQIESSENIQAIEDSVLYYVSYKELQFLYNNFQEFNFVGRILTEKYYQLSEQRLYSIRMQRAHDRYHLLLEQFPHFILRVPSKYLASYLGITEETLSRIRGQK</sequence>
<proteinExistence type="predicted"/>
<dbReference type="SUPFAM" id="SSF51206">
    <property type="entry name" value="cAMP-binding domain-like"/>
    <property type="match status" value="1"/>
</dbReference>
<dbReference type="PROSITE" id="PS50042">
    <property type="entry name" value="CNMP_BINDING_3"/>
    <property type="match status" value="1"/>
</dbReference>
<evidence type="ECO:0000313" key="2">
    <source>
        <dbReference type="EMBL" id="RNI39893.1"/>
    </source>
</evidence>